<dbReference type="Proteomes" id="UP001223336">
    <property type="component" value="Unassembled WGS sequence"/>
</dbReference>
<dbReference type="EMBL" id="JAVFKN010000004">
    <property type="protein sequence ID" value="MDQ5767819.1"/>
    <property type="molecule type" value="Genomic_DNA"/>
</dbReference>
<reference evidence="3 4" key="1">
    <citation type="submission" date="2023-08" db="EMBL/GenBank/DDBJ databases">
        <title>New molecular markers tilS and rpoB for phylogenetic and monitoring studies of the genus Thiothrix biodiversity.</title>
        <authorList>
            <person name="Ravin N.V."/>
            <person name="Smolyakov D."/>
            <person name="Markov N.D."/>
            <person name="Beletsky A.V."/>
            <person name="Mardanov A.V."/>
            <person name="Rudenko T.S."/>
            <person name="Grabovich M.Y."/>
        </authorList>
    </citation>
    <scope>NUCLEOTIDE SEQUENCE</scope>
    <source>
        <strain evidence="3">DNT52</strain>
        <strain evidence="2 4">H33</strain>
    </source>
</reference>
<organism evidence="3">
    <name type="scientific">Thiothrix subterranea</name>
    <dbReference type="NCBI Taxonomy" id="2735563"/>
    <lineage>
        <taxon>Bacteria</taxon>
        <taxon>Pseudomonadati</taxon>
        <taxon>Pseudomonadota</taxon>
        <taxon>Gammaproteobacteria</taxon>
        <taxon>Thiotrichales</taxon>
        <taxon>Thiotrichaceae</taxon>
        <taxon>Thiothrix</taxon>
    </lineage>
</organism>
<feature type="transmembrane region" description="Helical" evidence="1">
    <location>
        <begin position="43"/>
        <end position="60"/>
    </location>
</feature>
<dbReference type="AlphaFoldDB" id="A0AA51MLI1"/>
<name>A0AA51MLI1_9GAMM</name>
<evidence type="ECO:0000313" key="2">
    <source>
        <dbReference type="EMBL" id="MDQ5767819.1"/>
    </source>
</evidence>
<feature type="transmembrane region" description="Helical" evidence="1">
    <location>
        <begin position="16"/>
        <end position="37"/>
    </location>
</feature>
<evidence type="ECO:0000313" key="4">
    <source>
        <dbReference type="Proteomes" id="UP001223336"/>
    </source>
</evidence>
<keyword evidence="1" id="KW-1133">Transmembrane helix</keyword>
<protein>
    <submittedName>
        <fullName evidence="3">Uncharacterized protein</fullName>
    </submittedName>
</protein>
<evidence type="ECO:0000256" key="1">
    <source>
        <dbReference type="SAM" id="Phobius"/>
    </source>
</evidence>
<dbReference type="EMBL" id="CP133217">
    <property type="protein sequence ID" value="WML86719.1"/>
    <property type="molecule type" value="Genomic_DNA"/>
</dbReference>
<keyword evidence="1" id="KW-0812">Transmembrane</keyword>
<keyword evidence="4" id="KW-1185">Reference proteome</keyword>
<dbReference type="Proteomes" id="UP001229862">
    <property type="component" value="Chromosome"/>
</dbReference>
<proteinExistence type="predicted"/>
<sequence length="95" mass="9771">MNDLVARTHCAVPSEVLKALLITGIAGVIFLSIARLMGVDVPAVLIIGVIGFFFVGAILASHGLSILRKPGLVLLVGTVSIVAAVQLQDAILSVI</sequence>
<gene>
    <name evidence="2" type="ORF">RCC75_04725</name>
    <name evidence="3" type="ORF">RCG00_20855</name>
</gene>
<evidence type="ECO:0000313" key="3">
    <source>
        <dbReference type="EMBL" id="WML86719.1"/>
    </source>
</evidence>
<accession>A0AA51MLI1</accession>
<feature type="transmembrane region" description="Helical" evidence="1">
    <location>
        <begin position="72"/>
        <end position="92"/>
    </location>
</feature>
<dbReference type="RefSeq" id="WP_202718232.1">
    <property type="nucleotide sequence ID" value="NZ_CP053482.1"/>
</dbReference>
<keyword evidence="1" id="KW-0472">Membrane</keyword>